<keyword evidence="2" id="KW-1185">Reference proteome</keyword>
<reference evidence="1" key="2">
    <citation type="submission" date="2025-09" db="UniProtKB">
        <authorList>
            <consortium name="EnsemblPlants"/>
        </authorList>
    </citation>
    <scope>IDENTIFICATION</scope>
</reference>
<name>A0ACD5XMB9_AVESA</name>
<sequence length="122" mass="13609">MKIAIFLVAIATTIYVAATPATAIPGGWSKIKNITDPHIQELGEWAVMEHNKVGNDNLKFQKVVSGKQQIVNGVNYYLFIDAMQLEGSHGTYRAVLLEEDSSNPNTRKLISFNSKNWVMHGY</sequence>
<organism evidence="1 2">
    <name type="scientific">Avena sativa</name>
    <name type="common">Oat</name>
    <dbReference type="NCBI Taxonomy" id="4498"/>
    <lineage>
        <taxon>Eukaryota</taxon>
        <taxon>Viridiplantae</taxon>
        <taxon>Streptophyta</taxon>
        <taxon>Embryophyta</taxon>
        <taxon>Tracheophyta</taxon>
        <taxon>Spermatophyta</taxon>
        <taxon>Magnoliopsida</taxon>
        <taxon>Liliopsida</taxon>
        <taxon>Poales</taxon>
        <taxon>Poaceae</taxon>
        <taxon>BOP clade</taxon>
        <taxon>Pooideae</taxon>
        <taxon>Poodae</taxon>
        <taxon>Poeae</taxon>
        <taxon>Poeae Chloroplast Group 1 (Aveneae type)</taxon>
        <taxon>Aveninae</taxon>
        <taxon>Avena</taxon>
    </lineage>
</organism>
<evidence type="ECO:0000313" key="1">
    <source>
        <dbReference type="EnsemblPlants" id="AVESA.00010b.r2.5AG0817360.1.CDS.1"/>
    </source>
</evidence>
<proteinExistence type="predicted"/>
<reference evidence="1" key="1">
    <citation type="submission" date="2021-05" db="EMBL/GenBank/DDBJ databases">
        <authorList>
            <person name="Scholz U."/>
            <person name="Mascher M."/>
            <person name="Fiebig A."/>
        </authorList>
    </citation>
    <scope>NUCLEOTIDE SEQUENCE [LARGE SCALE GENOMIC DNA]</scope>
</reference>
<dbReference type="EnsemblPlants" id="AVESA.00010b.r2.5AG0817360.1">
    <property type="protein sequence ID" value="AVESA.00010b.r2.5AG0817360.1.CDS.1"/>
    <property type="gene ID" value="AVESA.00010b.r2.5AG0817360"/>
</dbReference>
<evidence type="ECO:0000313" key="2">
    <source>
        <dbReference type="Proteomes" id="UP001732700"/>
    </source>
</evidence>
<accession>A0ACD5XMB9</accession>
<dbReference type="Proteomes" id="UP001732700">
    <property type="component" value="Chromosome 5A"/>
</dbReference>
<protein>
    <submittedName>
        <fullName evidence="1">Uncharacterized protein</fullName>
    </submittedName>
</protein>